<evidence type="ECO:0000313" key="16">
    <source>
        <dbReference type="Proteomes" id="UP000215361"/>
    </source>
</evidence>
<dbReference type="Proteomes" id="UP000215413">
    <property type="component" value="Unassembled WGS sequence"/>
</dbReference>
<evidence type="ECO:0000313" key="11">
    <source>
        <dbReference type="EMBL" id="OXZ27631.1"/>
    </source>
</evidence>
<comment type="function">
    <text evidence="7">Regulates arginine biosynthesis genes.</text>
</comment>
<dbReference type="Proteomes" id="UP000730862">
    <property type="component" value="Unassembled WGS sequence"/>
</dbReference>
<gene>
    <name evidence="7 13" type="primary">argR</name>
    <name evidence="11" type="ORF">B9N49_04705</name>
    <name evidence="12" type="ORF">B9N55_06030</name>
    <name evidence="13" type="ORF">B9N56_04085</name>
    <name evidence="14" type="ORF">CJ208_02790</name>
    <name evidence="15" type="ORF">FOC70_06760</name>
    <name evidence="10" type="ORF">KIA07_00355</name>
</gene>
<evidence type="ECO:0000256" key="7">
    <source>
        <dbReference type="HAMAP-Rule" id="MF_00173"/>
    </source>
</evidence>
<dbReference type="GO" id="GO:1900079">
    <property type="term" value="P:regulation of arginine biosynthetic process"/>
    <property type="evidence" value="ECO:0007669"/>
    <property type="project" value="UniProtKB-UniRule"/>
</dbReference>
<dbReference type="UniPathway" id="UPA00068"/>
<reference evidence="10" key="5">
    <citation type="submission" date="2021-02" db="EMBL/GenBank/DDBJ databases">
        <title>Infant gut strain persistence is associated with maternal origin, phylogeny, and functional potential including surface adhesion and iron acquisition.</title>
        <authorList>
            <person name="Lou Y.C."/>
        </authorList>
    </citation>
    <scope>NUCLEOTIDE SEQUENCE</scope>
    <source>
        <strain evidence="10">L3_058_000G1_dasL3_058_000G1_concoct_72</strain>
    </source>
</reference>
<proteinExistence type="inferred from homology"/>
<dbReference type="GO" id="GO:0051259">
    <property type="term" value="P:protein complex oligomerization"/>
    <property type="evidence" value="ECO:0007669"/>
    <property type="project" value="InterPro"/>
</dbReference>
<dbReference type="Proteomes" id="UP000215361">
    <property type="component" value="Unassembled WGS sequence"/>
</dbReference>
<dbReference type="HAMAP" id="MF_00173">
    <property type="entry name" value="Arg_repressor"/>
    <property type="match status" value="1"/>
</dbReference>
<dbReference type="EMBL" id="PNHD01000003">
    <property type="protein sequence ID" value="PMC60347.1"/>
    <property type="molecule type" value="Genomic_DNA"/>
</dbReference>
<dbReference type="GO" id="GO:0034618">
    <property type="term" value="F:arginine binding"/>
    <property type="evidence" value="ECO:0007669"/>
    <property type="project" value="InterPro"/>
</dbReference>
<reference evidence="16 17" key="2">
    <citation type="submission" date="2017-04" db="EMBL/GenBank/DDBJ databases">
        <title>Finegoldia magna isolated from orthopedic joint implant-associated infections.</title>
        <authorList>
            <person name="Bjorklund S."/>
            <person name="Bruggemann H."/>
            <person name="Jensen A."/>
            <person name="Hellmark B."/>
            <person name="Soderquist B."/>
        </authorList>
    </citation>
    <scope>NUCLEOTIDE SEQUENCE [LARGE SCALE GENOMIC DNA]</scope>
    <source>
        <strain evidence="16">08T492</strain>
        <strain evidence="18">12T273</strain>
        <strain evidence="17">CCUG 54800</strain>
    </source>
</reference>
<dbReference type="GO" id="GO:0005737">
    <property type="term" value="C:cytoplasm"/>
    <property type="evidence" value="ECO:0007669"/>
    <property type="project" value="UniProtKB-SubCell"/>
</dbReference>
<dbReference type="Proteomes" id="UP000502899">
    <property type="component" value="Chromosome"/>
</dbReference>
<dbReference type="Proteomes" id="UP000235723">
    <property type="component" value="Unassembled WGS sequence"/>
</dbReference>
<dbReference type="PANTHER" id="PTHR34471">
    <property type="entry name" value="ARGININE REPRESSOR"/>
    <property type="match status" value="1"/>
</dbReference>
<dbReference type="InterPro" id="IPR001669">
    <property type="entry name" value="Arg_repress"/>
</dbReference>
<protein>
    <recommendedName>
        <fullName evidence="7">Arginine repressor</fullName>
    </recommendedName>
</protein>
<dbReference type="Gene3D" id="1.10.10.10">
    <property type="entry name" value="Winged helix-like DNA-binding domain superfamily/Winged helix DNA-binding domain"/>
    <property type="match status" value="1"/>
</dbReference>
<evidence type="ECO:0000313" key="13">
    <source>
        <dbReference type="EMBL" id="OXZ38193.1"/>
    </source>
</evidence>
<evidence type="ECO:0000313" key="20">
    <source>
        <dbReference type="Proteomes" id="UP000502899"/>
    </source>
</evidence>
<dbReference type="InterPro" id="IPR036251">
    <property type="entry name" value="Arg_repress_C_sf"/>
</dbReference>
<evidence type="ECO:0000256" key="5">
    <source>
        <dbReference type="ARBA" id="ARBA00023125"/>
    </source>
</evidence>
<feature type="domain" description="Arginine repressor DNA-binding" evidence="8">
    <location>
        <begin position="1"/>
        <end position="66"/>
    </location>
</feature>
<evidence type="ECO:0000313" key="10">
    <source>
        <dbReference type="EMBL" id="MBS5964106.1"/>
    </source>
</evidence>
<keyword evidence="7" id="KW-0028">Amino-acid biosynthesis</keyword>
<dbReference type="SUPFAM" id="SSF55252">
    <property type="entry name" value="C-terminal domain of arginine repressor"/>
    <property type="match status" value="1"/>
</dbReference>
<evidence type="ECO:0000313" key="15">
    <source>
        <dbReference type="EMBL" id="QKH80061.1"/>
    </source>
</evidence>
<keyword evidence="4 7" id="KW-0805">Transcription regulation</keyword>
<sequence>MKKYTRQRLILDLIEENEIRTQEELSDYLEAHGVRATQATISRDIKELRISKVQTREGEYHYAIIDTVHDSLNERLDKIFRSAVLTIKHNEDMVIIKTISHTATVCGMAITNAKLDNIAGILTGNDTIYITVEDKSGLEKLVSEIKSIIR</sequence>
<evidence type="ECO:0000313" key="19">
    <source>
        <dbReference type="Proteomes" id="UP000235723"/>
    </source>
</evidence>
<evidence type="ECO:0000313" key="18">
    <source>
        <dbReference type="Proteomes" id="UP000215546"/>
    </source>
</evidence>
<dbReference type="PANTHER" id="PTHR34471:SF1">
    <property type="entry name" value="ARGININE REPRESSOR"/>
    <property type="match status" value="1"/>
</dbReference>
<keyword evidence="7" id="KW-0055">Arginine biosynthesis</keyword>
<evidence type="ECO:0000256" key="4">
    <source>
        <dbReference type="ARBA" id="ARBA00023015"/>
    </source>
</evidence>
<dbReference type="EMBL" id="NDYI01000011">
    <property type="protein sequence ID" value="OXZ38193.1"/>
    <property type="molecule type" value="Genomic_DNA"/>
</dbReference>
<comment type="subcellular location">
    <subcellularLocation>
        <location evidence="1 7">Cytoplasm</location>
    </subcellularLocation>
</comment>
<dbReference type="Proteomes" id="UP000215546">
    <property type="component" value="Unassembled WGS sequence"/>
</dbReference>
<organism evidence="13 16">
    <name type="scientific">Finegoldia magna</name>
    <name type="common">Peptostreptococcus magnus</name>
    <dbReference type="NCBI Taxonomy" id="1260"/>
    <lineage>
        <taxon>Bacteria</taxon>
        <taxon>Bacillati</taxon>
        <taxon>Bacillota</taxon>
        <taxon>Tissierellia</taxon>
        <taxon>Tissierellales</taxon>
        <taxon>Peptoniphilaceae</taxon>
        <taxon>Finegoldia</taxon>
    </lineage>
</organism>
<accession>A0A133MYJ2</accession>
<dbReference type="GO" id="GO:0003677">
    <property type="term" value="F:DNA binding"/>
    <property type="evidence" value="ECO:0007669"/>
    <property type="project" value="UniProtKB-KW"/>
</dbReference>
<reference evidence="15 20" key="4">
    <citation type="submission" date="2020-05" db="EMBL/GenBank/DDBJ databases">
        <title>FDA dAtabase for Regulatory Grade micrObial Sequences (FDA-ARGOS): Supporting development and validation of Infectious Disease Dx tests.</title>
        <authorList>
            <person name="Pederson C."/>
            <person name="Tallon L."/>
            <person name="Sadzewicz L."/>
            <person name="Zhao X."/>
            <person name="Vavikolanu K."/>
            <person name="Mehta A."/>
            <person name="Aluvathingal J."/>
            <person name="Nadendla S."/>
            <person name="Myers T."/>
            <person name="Yan Y."/>
            <person name="Sichtig H."/>
        </authorList>
    </citation>
    <scope>NUCLEOTIDE SEQUENCE [LARGE SCALE GENOMIC DNA]</scope>
    <source>
        <strain evidence="15 20">FDAARGOS_764</strain>
    </source>
</reference>
<comment type="pathway">
    <text evidence="7">Amino-acid biosynthesis; L-arginine biosynthesis [regulation].</text>
</comment>
<dbReference type="GO" id="GO:0006526">
    <property type="term" value="P:L-arginine biosynthetic process"/>
    <property type="evidence" value="ECO:0007669"/>
    <property type="project" value="UniProtKB-UniPathway"/>
</dbReference>
<evidence type="ECO:0000313" key="17">
    <source>
        <dbReference type="Proteomes" id="UP000215413"/>
    </source>
</evidence>
<dbReference type="RefSeq" id="WP_002836519.1">
    <property type="nucleotide sequence ID" value="NZ_AP031486.1"/>
</dbReference>
<dbReference type="InterPro" id="IPR036390">
    <property type="entry name" value="WH_DNA-bd_sf"/>
</dbReference>
<evidence type="ECO:0000256" key="3">
    <source>
        <dbReference type="ARBA" id="ARBA00022490"/>
    </source>
</evidence>
<dbReference type="EMBL" id="NDYE01000012">
    <property type="protein sequence ID" value="OXZ32374.1"/>
    <property type="molecule type" value="Genomic_DNA"/>
</dbReference>
<evidence type="ECO:0000256" key="2">
    <source>
        <dbReference type="ARBA" id="ARBA00008316"/>
    </source>
</evidence>
<name>A0A133MYJ2_FINMA</name>
<dbReference type="OMA" id="ECTQATI"/>
<dbReference type="Pfam" id="PF01316">
    <property type="entry name" value="Arg_repressor"/>
    <property type="match status" value="1"/>
</dbReference>
<dbReference type="SUPFAM" id="SSF46785">
    <property type="entry name" value="Winged helix' DNA-binding domain"/>
    <property type="match status" value="1"/>
</dbReference>
<reference evidence="13" key="1">
    <citation type="journal article" date="2017" name="J. Clin. Microbiol.">
        <title>Finegoldia magna Isolated from Orthopedic Joint Implant-Associated Infections.</title>
        <authorList>
            <person name="Soderquist B."/>
            <person name="Bjorklund S."/>
            <person name="Hellmark B."/>
            <person name="Jensen A."/>
            <person name="Bruggemann H."/>
        </authorList>
    </citation>
    <scope>NUCLEOTIDE SEQUENCE</scope>
    <source>
        <strain evidence="13">08T492</strain>
        <strain evidence="12">12T273</strain>
        <strain evidence="11">CCUG 54800</strain>
    </source>
</reference>
<reference evidence="14 19" key="3">
    <citation type="submission" date="2017-09" db="EMBL/GenBank/DDBJ databases">
        <title>Bacterial strain isolated from the female urinary microbiota.</title>
        <authorList>
            <person name="Thomas-White K."/>
            <person name="Kumar N."/>
            <person name="Forster S."/>
            <person name="Putonti C."/>
            <person name="Lawley T."/>
            <person name="Wolfe A.J."/>
        </authorList>
    </citation>
    <scope>NUCLEOTIDE SEQUENCE [LARGE SCALE GENOMIC DNA]</scope>
    <source>
        <strain evidence="14 19">UMB0115</strain>
    </source>
</reference>
<dbReference type="GO" id="GO:0003700">
    <property type="term" value="F:DNA-binding transcription factor activity"/>
    <property type="evidence" value="ECO:0007669"/>
    <property type="project" value="UniProtKB-UniRule"/>
</dbReference>
<keyword evidence="6 7" id="KW-0804">Transcription</keyword>
<keyword evidence="7" id="KW-0678">Repressor</keyword>
<evidence type="ECO:0000256" key="1">
    <source>
        <dbReference type="ARBA" id="ARBA00004496"/>
    </source>
</evidence>
<dbReference type="Pfam" id="PF02863">
    <property type="entry name" value="Arg_repressor_C"/>
    <property type="match status" value="1"/>
</dbReference>
<dbReference type="InterPro" id="IPR020900">
    <property type="entry name" value="Arg_repress_DNA-bd"/>
</dbReference>
<keyword evidence="3 7" id="KW-0963">Cytoplasm</keyword>
<dbReference type="EMBL" id="JAHAIK010000001">
    <property type="protein sequence ID" value="MBS5964106.1"/>
    <property type="molecule type" value="Genomic_DNA"/>
</dbReference>
<dbReference type="InterPro" id="IPR036388">
    <property type="entry name" value="WH-like_DNA-bd_sf"/>
</dbReference>
<feature type="domain" description="Arginine repressor C-terminal" evidence="9">
    <location>
        <begin position="80"/>
        <end position="146"/>
    </location>
</feature>
<evidence type="ECO:0000256" key="6">
    <source>
        <dbReference type="ARBA" id="ARBA00023163"/>
    </source>
</evidence>
<dbReference type="Gene3D" id="3.30.1360.40">
    <property type="match status" value="1"/>
</dbReference>
<dbReference type="GeneID" id="60840243"/>
<comment type="similarity">
    <text evidence="2 7">Belongs to the ArgR family.</text>
</comment>
<evidence type="ECO:0000313" key="14">
    <source>
        <dbReference type="EMBL" id="PMC60347.1"/>
    </source>
</evidence>
<evidence type="ECO:0000259" key="9">
    <source>
        <dbReference type="Pfam" id="PF02863"/>
    </source>
</evidence>
<dbReference type="PRINTS" id="PR01467">
    <property type="entry name" value="ARGREPRESSOR"/>
</dbReference>
<evidence type="ECO:0000259" key="8">
    <source>
        <dbReference type="Pfam" id="PF01316"/>
    </source>
</evidence>
<evidence type="ECO:0000313" key="12">
    <source>
        <dbReference type="EMBL" id="OXZ32374.1"/>
    </source>
</evidence>
<dbReference type="SMR" id="A0A133MYJ2"/>
<dbReference type="EMBL" id="NDYC01000019">
    <property type="protein sequence ID" value="OXZ27631.1"/>
    <property type="molecule type" value="Genomic_DNA"/>
</dbReference>
<dbReference type="EMBL" id="CP054000">
    <property type="protein sequence ID" value="QKH80061.1"/>
    <property type="molecule type" value="Genomic_DNA"/>
</dbReference>
<dbReference type="InterPro" id="IPR020899">
    <property type="entry name" value="Arg_repress_C"/>
</dbReference>
<keyword evidence="5 7" id="KW-0238">DNA-binding</keyword>
<dbReference type="AlphaFoldDB" id="A0A133MYJ2"/>